<evidence type="ECO:0000256" key="6">
    <source>
        <dbReference type="ARBA" id="ARBA00023136"/>
    </source>
</evidence>
<comment type="subcellular location">
    <subcellularLocation>
        <location evidence="1">Cell membrane</location>
        <topology evidence="1">Single-pass membrane protein</topology>
    </subcellularLocation>
</comment>
<evidence type="ECO:0000313" key="12">
    <source>
        <dbReference type="Proteomes" id="UP000251558"/>
    </source>
</evidence>
<dbReference type="NCBIfam" id="NF004651">
    <property type="entry name" value="PRK05996.1"/>
    <property type="match status" value="1"/>
</dbReference>
<dbReference type="InterPro" id="IPR006665">
    <property type="entry name" value="OmpA-like"/>
</dbReference>
<dbReference type="CDD" id="cd07185">
    <property type="entry name" value="OmpA_C-like"/>
    <property type="match status" value="1"/>
</dbReference>
<feature type="compositionally biased region" description="Basic and acidic residues" evidence="8">
    <location>
        <begin position="202"/>
        <end position="217"/>
    </location>
</feature>
<name>A0A330I4K4_9HYPH</name>
<feature type="transmembrane region" description="Helical" evidence="9">
    <location>
        <begin position="34"/>
        <end position="53"/>
    </location>
</feature>
<dbReference type="Pfam" id="PF00691">
    <property type="entry name" value="OmpA"/>
    <property type="match status" value="1"/>
</dbReference>
<feature type="compositionally biased region" description="Basic and acidic residues" evidence="8">
    <location>
        <begin position="107"/>
        <end position="122"/>
    </location>
</feature>
<feature type="region of interest" description="Disordered" evidence="8">
    <location>
        <begin position="238"/>
        <end position="322"/>
    </location>
</feature>
<dbReference type="OrthoDB" id="7170686at2"/>
<dbReference type="PANTHER" id="PTHR30329">
    <property type="entry name" value="STATOR ELEMENT OF FLAGELLAR MOTOR COMPLEX"/>
    <property type="match status" value="1"/>
</dbReference>
<feature type="domain" description="OmpA-like" evidence="10">
    <location>
        <begin position="354"/>
        <end position="472"/>
    </location>
</feature>
<gene>
    <name evidence="11" type="ORF">DPM33_05365</name>
</gene>
<evidence type="ECO:0000313" key="11">
    <source>
        <dbReference type="EMBL" id="RAZ91907.1"/>
    </source>
</evidence>
<keyword evidence="5 9" id="KW-1133">Transmembrane helix</keyword>
<dbReference type="AlphaFoldDB" id="A0A330I4K4"/>
<evidence type="ECO:0000256" key="9">
    <source>
        <dbReference type="SAM" id="Phobius"/>
    </source>
</evidence>
<accession>A0A330I4K4</accession>
<dbReference type="InterPro" id="IPR036737">
    <property type="entry name" value="OmpA-like_sf"/>
</dbReference>
<organism evidence="11 12">
    <name type="scientific">Mesorhizobium hawassense</name>
    <dbReference type="NCBI Taxonomy" id="1209954"/>
    <lineage>
        <taxon>Bacteria</taxon>
        <taxon>Pseudomonadati</taxon>
        <taxon>Pseudomonadota</taxon>
        <taxon>Alphaproteobacteria</taxon>
        <taxon>Hyphomicrobiales</taxon>
        <taxon>Phyllobacteriaceae</taxon>
        <taxon>Mesorhizobium</taxon>
    </lineage>
</organism>
<dbReference type="InterPro" id="IPR050330">
    <property type="entry name" value="Bact_OuterMem_StrucFunc"/>
</dbReference>
<dbReference type="RefSeq" id="WP_112096339.1">
    <property type="nucleotide sequence ID" value="NZ_QMBP01000002.1"/>
</dbReference>
<protein>
    <submittedName>
        <fullName evidence="11">MotB family protein</fullName>
    </submittedName>
</protein>
<evidence type="ECO:0000256" key="4">
    <source>
        <dbReference type="ARBA" id="ARBA00022692"/>
    </source>
</evidence>
<keyword evidence="12" id="KW-1185">Reference proteome</keyword>
<keyword evidence="4 9" id="KW-0812">Transmembrane</keyword>
<reference evidence="11 12" key="1">
    <citation type="submission" date="2018-07" db="EMBL/GenBank/DDBJ databases">
        <title>Diversity of Mesorhizobium strains in Brazil.</title>
        <authorList>
            <person name="Helene L.C.F."/>
            <person name="Dall'Agnol R."/>
            <person name="Delamuta J.R.M."/>
            <person name="Hungria M."/>
        </authorList>
    </citation>
    <scope>NUCLEOTIDE SEQUENCE [LARGE SCALE GENOMIC DNA]</scope>
    <source>
        <strain evidence="11 12">AC99b</strain>
    </source>
</reference>
<comment type="similarity">
    <text evidence="2">Belongs to the MotB family.</text>
</comment>
<evidence type="ECO:0000256" key="3">
    <source>
        <dbReference type="ARBA" id="ARBA00022475"/>
    </source>
</evidence>
<comment type="caution">
    <text evidence="11">The sequence shown here is derived from an EMBL/GenBank/DDBJ whole genome shotgun (WGS) entry which is preliminary data.</text>
</comment>
<evidence type="ECO:0000256" key="8">
    <source>
        <dbReference type="SAM" id="MobiDB-lite"/>
    </source>
</evidence>
<keyword evidence="3" id="KW-1003">Cell membrane</keyword>
<feature type="region of interest" description="Disordered" evidence="8">
    <location>
        <begin position="160"/>
        <end position="219"/>
    </location>
</feature>
<dbReference type="PANTHER" id="PTHR30329:SF21">
    <property type="entry name" value="LIPOPROTEIN YIAD-RELATED"/>
    <property type="match status" value="1"/>
</dbReference>
<keyword evidence="6 7" id="KW-0472">Membrane</keyword>
<evidence type="ECO:0000256" key="7">
    <source>
        <dbReference type="PROSITE-ProRule" id="PRU00473"/>
    </source>
</evidence>
<sequence length="472" mass="49776">MSAVDHAEPRHEIIIVKRNHDGHDEGHHGGVWKIAFADFMTAMMCFFLVMWLINAANEQTKAAVASYFNPVELIDRNSSRKGLEDLGDGPSKVGLTADNPQDGATKAGDDGKGGAGSSDRRQTKQGTQDAQLSDEKLFADPYAVLAEVAADTGVLQNVSAKGEGGAQTSGPATGASGGESYRDPFAPDFWSQQVAAPGAEATAERAKIEGDPAKPGEKVATVAVPKVKAVPAAPPLAAAPLEPLATPEKADAKSVQKAAQGETEKPSSEGSKSDKELSGKARADKREAAAGDAKAEAPKAEMTEQEQAADKENKAPSKAAMQEAADIKKELAKAFLPGEKLADGVSVEATDKGVVISITDQLDFGMFEIGSAMPRRELVLAMEKIGHIINEKKGTITISGHTDARPFRSDTYDNWRLSTARAHSAYYMLVRGGVDESRITEVAGFADRQPKIASDPMAAANRRIEILMTAGG</sequence>
<dbReference type="Pfam" id="PF13677">
    <property type="entry name" value="MotB_plug"/>
    <property type="match status" value="1"/>
</dbReference>
<dbReference type="PROSITE" id="PS51123">
    <property type="entry name" value="OMPA_2"/>
    <property type="match status" value="1"/>
</dbReference>
<dbReference type="InterPro" id="IPR025713">
    <property type="entry name" value="MotB-like_N_dom"/>
</dbReference>
<evidence type="ECO:0000256" key="2">
    <source>
        <dbReference type="ARBA" id="ARBA00008914"/>
    </source>
</evidence>
<proteinExistence type="inferred from homology"/>
<dbReference type="Gene3D" id="3.30.1330.60">
    <property type="entry name" value="OmpA-like domain"/>
    <property type="match status" value="1"/>
</dbReference>
<feature type="compositionally biased region" description="Low complexity" evidence="8">
    <location>
        <begin position="238"/>
        <end position="247"/>
    </location>
</feature>
<dbReference type="SUPFAM" id="SSF103088">
    <property type="entry name" value="OmpA-like"/>
    <property type="match status" value="1"/>
</dbReference>
<evidence type="ECO:0000256" key="5">
    <source>
        <dbReference type="ARBA" id="ARBA00022989"/>
    </source>
</evidence>
<dbReference type="EMBL" id="QMBP01000002">
    <property type="protein sequence ID" value="RAZ91907.1"/>
    <property type="molecule type" value="Genomic_DNA"/>
</dbReference>
<feature type="region of interest" description="Disordered" evidence="8">
    <location>
        <begin position="80"/>
        <end position="133"/>
    </location>
</feature>
<dbReference type="Proteomes" id="UP000251558">
    <property type="component" value="Unassembled WGS sequence"/>
</dbReference>
<evidence type="ECO:0000256" key="1">
    <source>
        <dbReference type="ARBA" id="ARBA00004162"/>
    </source>
</evidence>
<evidence type="ECO:0000259" key="10">
    <source>
        <dbReference type="PROSITE" id="PS51123"/>
    </source>
</evidence>
<feature type="compositionally biased region" description="Basic and acidic residues" evidence="8">
    <location>
        <begin position="262"/>
        <end position="315"/>
    </location>
</feature>
<dbReference type="GO" id="GO:0005886">
    <property type="term" value="C:plasma membrane"/>
    <property type="evidence" value="ECO:0007669"/>
    <property type="project" value="UniProtKB-SubCell"/>
</dbReference>